<evidence type="ECO:0000256" key="1">
    <source>
        <dbReference type="ARBA" id="ARBA00007169"/>
    </source>
</evidence>
<dbReference type="AlphaFoldDB" id="A0A286DV84"/>
<proteinExistence type="inferred from homology"/>
<dbReference type="Pfam" id="PF00975">
    <property type="entry name" value="Thioesterase"/>
    <property type="match status" value="1"/>
</dbReference>
<name>A0A286DV84_9ACTN</name>
<dbReference type="RefSeq" id="WP_097231048.1">
    <property type="nucleotide sequence ID" value="NZ_OCNE01000006.1"/>
</dbReference>
<dbReference type="InterPro" id="IPR012223">
    <property type="entry name" value="TEII"/>
</dbReference>
<dbReference type="EMBL" id="OCNE01000006">
    <property type="protein sequence ID" value="SOD62577.1"/>
    <property type="molecule type" value="Genomic_DNA"/>
</dbReference>
<sequence length="262" mass="28389">MRADGPAGESPWFRHYRGTTAPRVRLAILPHAGGTAAFYHEWGEAFGPDVEVLVARYPGRQQRLHEPCIDRMEPLANEVTGALLPFTDLPLAIFGHSMGASLGYEVALRLEKLHGVRLSGLYVSARSAPHRVAPRDEYLADDATLLAEVRRLGGTDGSVLDDPEMRELLLPAIRADFAVVGTYRPRAPMPVSCPVVAYAGADDPSSPVDGVRAWGDVAPLGFTLRVLAGDHFYLVGRRAEVVADLRRRLLGAREVAPGQGRG</sequence>
<dbReference type="SUPFAM" id="SSF53474">
    <property type="entry name" value="alpha/beta-Hydrolases"/>
    <property type="match status" value="1"/>
</dbReference>
<keyword evidence="4" id="KW-1185">Reference proteome</keyword>
<dbReference type="GO" id="GO:0008610">
    <property type="term" value="P:lipid biosynthetic process"/>
    <property type="evidence" value="ECO:0007669"/>
    <property type="project" value="TreeGrafter"/>
</dbReference>
<organism evidence="3 4">
    <name type="scientific">Streptomyces zhaozhouensis</name>
    <dbReference type="NCBI Taxonomy" id="1300267"/>
    <lineage>
        <taxon>Bacteria</taxon>
        <taxon>Bacillati</taxon>
        <taxon>Actinomycetota</taxon>
        <taxon>Actinomycetes</taxon>
        <taxon>Kitasatosporales</taxon>
        <taxon>Streptomycetaceae</taxon>
        <taxon>Streptomyces</taxon>
    </lineage>
</organism>
<reference evidence="3 4" key="1">
    <citation type="submission" date="2017-09" db="EMBL/GenBank/DDBJ databases">
        <authorList>
            <person name="Ehlers B."/>
            <person name="Leendertz F.H."/>
        </authorList>
    </citation>
    <scope>NUCLEOTIDE SEQUENCE [LARGE SCALE GENOMIC DNA]</scope>
    <source>
        <strain evidence="3 4">CGMCC 4.7095</strain>
    </source>
</reference>
<protein>
    <submittedName>
        <fullName evidence="3">Surfactin synthase thioesterase subunit</fullName>
    </submittedName>
</protein>
<dbReference type="PANTHER" id="PTHR11487:SF0">
    <property type="entry name" value="S-ACYL FATTY ACID SYNTHASE THIOESTERASE, MEDIUM CHAIN"/>
    <property type="match status" value="1"/>
</dbReference>
<dbReference type="OrthoDB" id="8480037at2"/>
<dbReference type="Gene3D" id="3.40.50.1820">
    <property type="entry name" value="alpha/beta hydrolase"/>
    <property type="match status" value="1"/>
</dbReference>
<dbReference type="PANTHER" id="PTHR11487">
    <property type="entry name" value="THIOESTERASE"/>
    <property type="match status" value="1"/>
</dbReference>
<comment type="similarity">
    <text evidence="1">Belongs to the thioesterase family.</text>
</comment>
<evidence type="ECO:0000259" key="2">
    <source>
        <dbReference type="Pfam" id="PF00975"/>
    </source>
</evidence>
<gene>
    <name evidence="3" type="ORF">SAMN06297387_106154</name>
</gene>
<evidence type="ECO:0000313" key="3">
    <source>
        <dbReference type="EMBL" id="SOD62577.1"/>
    </source>
</evidence>
<feature type="domain" description="Thioesterase" evidence="2">
    <location>
        <begin position="25"/>
        <end position="246"/>
    </location>
</feature>
<dbReference type="Proteomes" id="UP000219072">
    <property type="component" value="Unassembled WGS sequence"/>
</dbReference>
<accession>A0A286DV84</accession>
<evidence type="ECO:0000313" key="4">
    <source>
        <dbReference type="Proteomes" id="UP000219072"/>
    </source>
</evidence>
<dbReference type="InterPro" id="IPR001031">
    <property type="entry name" value="Thioesterase"/>
</dbReference>
<dbReference type="InterPro" id="IPR029058">
    <property type="entry name" value="AB_hydrolase_fold"/>
</dbReference>